<evidence type="ECO:0000313" key="2">
    <source>
        <dbReference type="Proteomes" id="UP001499909"/>
    </source>
</evidence>
<keyword evidence="2" id="KW-1185">Reference proteome</keyword>
<reference evidence="2" key="1">
    <citation type="journal article" date="2019" name="Int. J. Syst. Evol. Microbiol.">
        <title>The Global Catalogue of Microorganisms (GCM) 10K type strain sequencing project: providing services to taxonomists for standard genome sequencing and annotation.</title>
        <authorList>
            <consortium name="The Broad Institute Genomics Platform"/>
            <consortium name="The Broad Institute Genome Sequencing Center for Infectious Disease"/>
            <person name="Wu L."/>
            <person name="Ma J."/>
        </authorList>
    </citation>
    <scope>NUCLEOTIDE SEQUENCE [LARGE SCALE GENOMIC DNA]</scope>
    <source>
        <strain evidence="2">JCM 17214</strain>
    </source>
</reference>
<organism evidence="1 2">
    <name type="scientific">Hymenobacter algoricola</name>
    <dbReference type="NCBI Taxonomy" id="486267"/>
    <lineage>
        <taxon>Bacteria</taxon>
        <taxon>Pseudomonadati</taxon>
        <taxon>Bacteroidota</taxon>
        <taxon>Cytophagia</taxon>
        <taxon>Cytophagales</taxon>
        <taxon>Hymenobacteraceae</taxon>
        <taxon>Hymenobacter</taxon>
    </lineage>
</organism>
<gene>
    <name evidence="1" type="ORF">GCM10022406_08090</name>
</gene>
<protein>
    <submittedName>
        <fullName evidence="1">Uncharacterized protein</fullName>
    </submittedName>
</protein>
<dbReference type="Proteomes" id="UP001499909">
    <property type="component" value="Unassembled WGS sequence"/>
</dbReference>
<accession>A0ABP7MJA9</accession>
<comment type="caution">
    <text evidence="1">The sequence shown here is derived from an EMBL/GenBank/DDBJ whole genome shotgun (WGS) entry which is preliminary data.</text>
</comment>
<name>A0ABP7MJA9_9BACT</name>
<evidence type="ECO:0000313" key="1">
    <source>
        <dbReference type="EMBL" id="GAA3924306.1"/>
    </source>
</evidence>
<dbReference type="EMBL" id="BAABDH010000015">
    <property type="protein sequence ID" value="GAA3924306.1"/>
    <property type="molecule type" value="Genomic_DNA"/>
</dbReference>
<proteinExistence type="predicted"/>
<sequence>MLEVLAQGAFDLLRELLGTAHQYVKTGFLQHRRYRGRVGRGGVVELRLAQRDFRWPIPRLLKKAAHGFDATGANHVFDVQERSFHGRFEDESSRAPGRAGFR</sequence>